<dbReference type="AlphaFoldDB" id="A0A2H5XEP7"/>
<proteinExistence type="predicted"/>
<keyword evidence="4 11" id="KW-0808">Transferase</keyword>
<dbReference type="PANTHER" id="PTHR24421:SF10">
    <property type="entry name" value="NITRATE_NITRITE SENSOR PROTEIN NARQ"/>
    <property type="match status" value="1"/>
</dbReference>
<dbReference type="InterPro" id="IPR011712">
    <property type="entry name" value="Sig_transdc_His_kin_sub3_dim/P"/>
</dbReference>
<keyword evidence="7" id="KW-0067">ATP-binding</keyword>
<dbReference type="Gene3D" id="1.20.5.1930">
    <property type="match status" value="1"/>
</dbReference>
<evidence type="ECO:0000256" key="8">
    <source>
        <dbReference type="ARBA" id="ARBA00023012"/>
    </source>
</evidence>
<name>A0A2H5XEP7_9BACT</name>
<dbReference type="Gene3D" id="3.30.565.10">
    <property type="entry name" value="Histidine kinase-like ATPase, C-terminal domain"/>
    <property type="match status" value="1"/>
</dbReference>
<sequence>MAPNQMAKLLQSGVLLRFDLTVNELLQRIVETARHVIGAQYAALAVLDDEGGIAHFVYAGLSKEDADRIGELPKGRGVLGLIIHEGKVLRLRDVRQHPKAWGFPPHHPIMRSFLGVPIFVNGKPYGRLYMTEKQGGKTFTKRDEELAKLLAAQAGAAIERAMLTERVRQAERLKRLNELLSTLNRLTDEQAILAAILAGVQKALPFAEASLCLYRAADDTFSGCVATPSGRLSQLHERWRRRPIAATRTPFLPCVRERRSVRVNDLVTPRTPFERWLQRKGFRSFIGTPISVDGEVLGLLFVAADYANAFSDDDHAFLSAVAEHAAATLKNARLLTQLQEKERVRGLLLNKVVTAQEEERRRIAHELHDQTGQLLTALLIQLQLLERELRDERRRERVSNLRRLADSIAQNLHHIAWELRPPSLDELGLTAALERMVSDWSERFQIPCDLVLDSEGDLSVSPEIAIGIYRIVQEALTNVAKHAKATRAKVTLQRADRVLRVVVEDNGVGFDPSAILRHPDETKRLGLVGMMERAAMLSGRLTVDSHPKRGTKVVLEVPLTTIPVRDDRQGGVADAPSQQRPVATA</sequence>
<comment type="caution">
    <text evidence="11">The sequence shown here is derived from an EMBL/GenBank/DDBJ whole genome shotgun (WGS) entry which is preliminary data.</text>
</comment>
<feature type="region of interest" description="Disordered" evidence="9">
    <location>
        <begin position="565"/>
        <end position="585"/>
    </location>
</feature>
<evidence type="ECO:0000256" key="6">
    <source>
        <dbReference type="ARBA" id="ARBA00022777"/>
    </source>
</evidence>
<dbReference type="Pfam" id="PF02518">
    <property type="entry name" value="HATPase_c"/>
    <property type="match status" value="1"/>
</dbReference>
<evidence type="ECO:0000256" key="9">
    <source>
        <dbReference type="SAM" id="MobiDB-lite"/>
    </source>
</evidence>
<evidence type="ECO:0000256" key="4">
    <source>
        <dbReference type="ARBA" id="ARBA00022679"/>
    </source>
</evidence>
<comment type="catalytic activity">
    <reaction evidence="1">
        <text>ATP + protein L-histidine = ADP + protein N-phospho-L-histidine.</text>
        <dbReference type="EC" id="2.7.13.3"/>
    </reaction>
</comment>
<keyword evidence="8" id="KW-0902">Two-component regulatory system</keyword>
<organism evidence="11 12">
    <name type="scientific">Candidatus Fervidibacter japonicus</name>
    <dbReference type="NCBI Taxonomy" id="2035412"/>
    <lineage>
        <taxon>Bacteria</taxon>
        <taxon>Candidatus Fervidibacterota</taxon>
        <taxon>Candidatus Fervidibacter</taxon>
    </lineage>
</organism>
<dbReference type="Pfam" id="PF07730">
    <property type="entry name" value="HisKA_3"/>
    <property type="match status" value="1"/>
</dbReference>
<dbReference type="CDD" id="cd16917">
    <property type="entry name" value="HATPase_UhpB-NarQ-NarX-like"/>
    <property type="match status" value="1"/>
</dbReference>
<dbReference type="SUPFAM" id="SSF55874">
    <property type="entry name" value="ATPase domain of HSP90 chaperone/DNA topoisomerase II/histidine kinase"/>
    <property type="match status" value="1"/>
</dbReference>
<evidence type="ECO:0000259" key="10">
    <source>
        <dbReference type="PROSITE" id="PS50109"/>
    </source>
</evidence>
<dbReference type="EC" id="2.7.13.3" evidence="2"/>
<dbReference type="EMBL" id="BEHT01000033">
    <property type="protein sequence ID" value="GBC99645.1"/>
    <property type="molecule type" value="Genomic_DNA"/>
</dbReference>
<evidence type="ECO:0000256" key="1">
    <source>
        <dbReference type="ARBA" id="ARBA00000085"/>
    </source>
</evidence>
<dbReference type="PROSITE" id="PS50109">
    <property type="entry name" value="HIS_KIN"/>
    <property type="match status" value="1"/>
</dbReference>
<dbReference type="PANTHER" id="PTHR24421">
    <property type="entry name" value="NITRATE/NITRITE SENSOR PROTEIN NARX-RELATED"/>
    <property type="match status" value="1"/>
</dbReference>
<dbReference type="GO" id="GO:0005524">
    <property type="term" value="F:ATP binding"/>
    <property type="evidence" value="ECO:0007669"/>
    <property type="project" value="UniProtKB-KW"/>
</dbReference>
<dbReference type="SUPFAM" id="SSF55781">
    <property type="entry name" value="GAF domain-like"/>
    <property type="match status" value="2"/>
</dbReference>
<keyword evidence="5" id="KW-0547">Nucleotide-binding</keyword>
<evidence type="ECO:0000256" key="2">
    <source>
        <dbReference type="ARBA" id="ARBA00012438"/>
    </source>
</evidence>
<dbReference type="Pfam" id="PF13185">
    <property type="entry name" value="GAF_2"/>
    <property type="match status" value="2"/>
</dbReference>
<evidence type="ECO:0000313" key="11">
    <source>
        <dbReference type="EMBL" id="GBC99645.1"/>
    </source>
</evidence>
<feature type="domain" description="Histidine kinase" evidence="10">
    <location>
        <begin position="362"/>
        <end position="561"/>
    </location>
</feature>
<evidence type="ECO:0000256" key="7">
    <source>
        <dbReference type="ARBA" id="ARBA00022840"/>
    </source>
</evidence>
<feature type="compositionally biased region" description="Polar residues" evidence="9">
    <location>
        <begin position="576"/>
        <end position="585"/>
    </location>
</feature>
<dbReference type="GO" id="GO:0016020">
    <property type="term" value="C:membrane"/>
    <property type="evidence" value="ECO:0007669"/>
    <property type="project" value="InterPro"/>
</dbReference>
<evidence type="ECO:0000256" key="3">
    <source>
        <dbReference type="ARBA" id="ARBA00022553"/>
    </source>
</evidence>
<dbReference type="GO" id="GO:0046983">
    <property type="term" value="F:protein dimerization activity"/>
    <property type="evidence" value="ECO:0007669"/>
    <property type="project" value="InterPro"/>
</dbReference>
<dbReference type="InterPro" id="IPR036890">
    <property type="entry name" value="HATPase_C_sf"/>
</dbReference>
<dbReference type="InterPro" id="IPR003018">
    <property type="entry name" value="GAF"/>
</dbReference>
<dbReference type="InterPro" id="IPR029016">
    <property type="entry name" value="GAF-like_dom_sf"/>
</dbReference>
<dbReference type="Gene3D" id="3.30.450.40">
    <property type="match status" value="2"/>
</dbReference>
<dbReference type="GO" id="GO:0000155">
    <property type="term" value="F:phosphorelay sensor kinase activity"/>
    <property type="evidence" value="ECO:0007669"/>
    <property type="project" value="InterPro"/>
</dbReference>
<evidence type="ECO:0000256" key="5">
    <source>
        <dbReference type="ARBA" id="ARBA00022741"/>
    </source>
</evidence>
<dbReference type="SMART" id="SM00387">
    <property type="entry name" value="HATPase_c"/>
    <property type="match status" value="1"/>
</dbReference>
<accession>A0A2H5XEP7</accession>
<gene>
    <name evidence="11" type="primary">devS</name>
    <name evidence="11" type="ORF">HRbin17_02174</name>
</gene>
<keyword evidence="3" id="KW-0597">Phosphoprotein</keyword>
<dbReference type="InterPro" id="IPR003594">
    <property type="entry name" value="HATPase_dom"/>
</dbReference>
<dbReference type="Proteomes" id="UP000236173">
    <property type="component" value="Unassembled WGS sequence"/>
</dbReference>
<dbReference type="InterPro" id="IPR050482">
    <property type="entry name" value="Sensor_HK_TwoCompSys"/>
</dbReference>
<protein>
    <recommendedName>
        <fullName evidence="2">histidine kinase</fullName>
        <ecNumber evidence="2">2.7.13.3</ecNumber>
    </recommendedName>
</protein>
<reference evidence="12" key="1">
    <citation type="submission" date="2017-09" db="EMBL/GenBank/DDBJ databases">
        <title>Metaegenomics of thermophilic ammonia-oxidizing enrichment culture.</title>
        <authorList>
            <person name="Kato S."/>
            <person name="Suzuki K."/>
        </authorList>
    </citation>
    <scope>NUCLEOTIDE SEQUENCE [LARGE SCALE GENOMIC DNA]</scope>
</reference>
<keyword evidence="6 11" id="KW-0418">Kinase</keyword>
<evidence type="ECO:0000313" key="12">
    <source>
        <dbReference type="Proteomes" id="UP000236173"/>
    </source>
</evidence>
<dbReference type="InterPro" id="IPR005467">
    <property type="entry name" value="His_kinase_dom"/>
</dbReference>
<dbReference type="SMART" id="SM00065">
    <property type="entry name" value="GAF"/>
    <property type="match status" value="2"/>
</dbReference>